<dbReference type="PRINTS" id="PR00480">
    <property type="entry name" value="ASTACIN"/>
</dbReference>
<dbReference type="InterPro" id="IPR006026">
    <property type="entry name" value="Peptidase_Metallo"/>
</dbReference>
<keyword evidence="2 3" id="KW-0862">Zinc</keyword>
<comment type="caution">
    <text evidence="2">Lacks conserved residue(s) required for the propagation of feature annotation.</text>
</comment>
<dbReference type="Gene3D" id="3.40.390.10">
    <property type="entry name" value="Collagenase (Catalytic Domain)"/>
    <property type="match status" value="1"/>
</dbReference>
<dbReference type="CDD" id="cd04280">
    <property type="entry name" value="ZnMc_astacin_like"/>
    <property type="match status" value="1"/>
</dbReference>
<feature type="binding site" evidence="2">
    <location>
        <position position="128"/>
    </location>
    <ligand>
        <name>Zn(2+)</name>
        <dbReference type="ChEBI" id="CHEBI:29105"/>
        <note>catalytic</note>
    </ligand>
</feature>
<dbReference type="PANTHER" id="PTHR10127:SF823">
    <property type="entry name" value="ZINC METALLOPROTEINASE NAS-33"/>
    <property type="match status" value="1"/>
</dbReference>
<dbReference type="InterPro" id="IPR024079">
    <property type="entry name" value="MetalloPept_cat_dom_sf"/>
</dbReference>
<evidence type="ECO:0000256" key="2">
    <source>
        <dbReference type="PROSITE-ProRule" id="PRU01211"/>
    </source>
</evidence>
<accession>A0A0B1TVM2</accession>
<dbReference type="Proteomes" id="UP000053660">
    <property type="component" value="Unassembled WGS sequence"/>
</dbReference>
<evidence type="ECO:0000313" key="5">
    <source>
        <dbReference type="EMBL" id="KHJ99957.1"/>
    </source>
</evidence>
<dbReference type="GO" id="GO:0004222">
    <property type="term" value="F:metalloendopeptidase activity"/>
    <property type="evidence" value="ECO:0007669"/>
    <property type="project" value="UniProtKB-UniRule"/>
</dbReference>
<comment type="cofactor">
    <cofactor evidence="2 3">
        <name>Zn(2+)</name>
        <dbReference type="ChEBI" id="CHEBI:29105"/>
    </cofactor>
    <text evidence="2 3">Binds 1 zinc ion per subunit.</text>
</comment>
<evidence type="ECO:0000259" key="4">
    <source>
        <dbReference type="PROSITE" id="PS51864"/>
    </source>
</evidence>
<name>A0A0B1TVM2_OESDE</name>
<dbReference type="OrthoDB" id="6156706at2759"/>
<sequence length="255" mass="28431">MAGAMYEIDMALTIAQASRIAGLGRVKRKMVANMTMRWPSTTIPYRFAVNDYSWQNDIRAVLNKFSKNTCLRFVENGPGQDYLIFNRGEGCYSSVGRLGGAQEVSIGYGCETEGIISHELGHSIGLWHEQARPERDAYVRLVLCFLLAYLYHAINTLNAVSGTDGQFDKVVPVDSVDYGVPYDYGSVMHYSSIAFSKSTQLKTVTPLQQHYEHTIGNRVEATFLDFKHPALTVCLVNMVDTQIPMPAIDACVRPD</sequence>
<dbReference type="SMART" id="SM00235">
    <property type="entry name" value="ZnMc"/>
    <property type="match status" value="1"/>
</dbReference>
<dbReference type="InterPro" id="IPR001506">
    <property type="entry name" value="Peptidase_M12A"/>
</dbReference>
<reference evidence="5 6" key="1">
    <citation type="submission" date="2014-03" db="EMBL/GenBank/DDBJ databases">
        <title>Draft genome of the hookworm Oesophagostomum dentatum.</title>
        <authorList>
            <person name="Mitreva M."/>
        </authorList>
    </citation>
    <scope>NUCLEOTIDE SEQUENCE [LARGE SCALE GENOMIC DNA]</scope>
    <source>
        <strain evidence="5 6">OD-Hann</strain>
    </source>
</reference>
<keyword evidence="2 3" id="KW-0378">Hydrolase</keyword>
<dbReference type="GO" id="GO:0008270">
    <property type="term" value="F:zinc ion binding"/>
    <property type="evidence" value="ECO:0007669"/>
    <property type="project" value="UniProtKB-UniRule"/>
</dbReference>
<proteinExistence type="predicted"/>
<dbReference type="GO" id="GO:0006508">
    <property type="term" value="P:proteolysis"/>
    <property type="evidence" value="ECO:0007669"/>
    <property type="project" value="UniProtKB-KW"/>
</dbReference>
<feature type="binding site" evidence="2">
    <location>
        <position position="118"/>
    </location>
    <ligand>
        <name>Zn(2+)</name>
        <dbReference type="ChEBI" id="CHEBI:29105"/>
        <note>catalytic</note>
    </ligand>
</feature>
<dbReference type="AlphaFoldDB" id="A0A0B1TVM2"/>
<keyword evidence="6" id="KW-1185">Reference proteome</keyword>
<feature type="binding site" evidence="2">
    <location>
        <position position="122"/>
    </location>
    <ligand>
        <name>Zn(2+)</name>
        <dbReference type="ChEBI" id="CHEBI:29105"/>
        <note>catalytic</note>
    </ligand>
</feature>
<gene>
    <name evidence="5" type="ORF">OESDEN_00020</name>
</gene>
<dbReference type="MEROPS" id="M12.A34"/>
<feature type="domain" description="Peptidase M12A" evidence="4">
    <location>
        <begin position="28"/>
        <end position="235"/>
    </location>
</feature>
<protein>
    <recommendedName>
        <fullName evidence="3">Metalloendopeptidase</fullName>
        <ecNumber evidence="3">3.4.24.-</ecNumber>
    </recommendedName>
</protein>
<keyword evidence="1" id="KW-1015">Disulfide bond</keyword>
<dbReference type="EC" id="3.4.24.-" evidence="3"/>
<keyword evidence="2 3" id="KW-0479">Metal-binding</keyword>
<keyword evidence="2 3" id="KW-0645">Protease</keyword>
<dbReference type="PROSITE" id="PS51864">
    <property type="entry name" value="ASTACIN"/>
    <property type="match status" value="1"/>
</dbReference>
<dbReference type="Pfam" id="PF01400">
    <property type="entry name" value="Astacin"/>
    <property type="match status" value="1"/>
</dbReference>
<evidence type="ECO:0000313" key="6">
    <source>
        <dbReference type="Proteomes" id="UP000053660"/>
    </source>
</evidence>
<dbReference type="EMBL" id="KN549200">
    <property type="protein sequence ID" value="KHJ99957.1"/>
    <property type="molecule type" value="Genomic_DNA"/>
</dbReference>
<evidence type="ECO:0000256" key="1">
    <source>
        <dbReference type="ARBA" id="ARBA00023157"/>
    </source>
</evidence>
<feature type="active site" evidence="2">
    <location>
        <position position="119"/>
    </location>
</feature>
<dbReference type="InterPro" id="IPR034035">
    <property type="entry name" value="Astacin-like_dom"/>
</dbReference>
<dbReference type="PANTHER" id="PTHR10127">
    <property type="entry name" value="DISCOIDIN, CUB, EGF, LAMININ , AND ZINC METALLOPROTEASE DOMAIN CONTAINING"/>
    <property type="match status" value="1"/>
</dbReference>
<dbReference type="SUPFAM" id="SSF55486">
    <property type="entry name" value="Metalloproteases ('zincins'), catalytic domain"/>
    <property type="match status" value="1"/>
</dbReference>
<evidence type="ECO:0000256" key="3">
    <source>
        <dbReference type="RuleBase" id="RU361183"/>
    </source>
</evidence>
<organism evidence="5 6">
    <name type="scientific">Oesophagostomum dentatum</name>
    <name type="common">Nodular worm</name>
    <dbReference type="NCBI Taxonomy" id="61180"/>
    <lineage>
        <taxon>Eukaryota</taxon>
        <taxon>Metazoa</taxon>
        <taxon>Ecdysozoa</taxon>
        <taxon>Nematoda</taxon>
        <taxon>Chromadorea</taxon>
        <taxon>Rhabditida</taxon>
        <taxon>Rhabditina</taxon>
        <taxon>Rhabditomorpha</taxon>
        <taxon>Strongyloidea</taxon>
        <taxon>Strongylidae</taxon>
        <taxon>Oesophagostomum</taxon>
    </lineage>
</organism>
<keyword evidence="2 3" id="KW-0482">Metalloprotease</keyword>